<keyword evidence="3 7" id="KW-0808">Transferase</keyword>
<gene>
    <name evidence="7" type="ORF">EII11_03125</name>
</gene>
<feature type="domain" description="DUF7059" evidence="6">
    <location>
        <begin position="24"/>
        <end position="108"/>
    </location>
</feature>
<evidence type="ECO:0000259" key="6">
    <source>
        <dbReference type="Pfam" id="PF23186"/>
    </source>
</evidence>
<accession>A0A3P1SGI2</accession>
<proteinExistence type="inferred from homology"/>
<dbReference type="EMBL" id="RQZF01000002">
    <property type="protein sequence ID" value="RRC96040.1"/>
    <property type="molecule type" value="Genomic_DNA"/>
</dbReference>
<dbReference type="Gene3D" id="3.40.50.150">
    <property type="entry name" value="Vaccinia Virus protein VP39"/>
    <property type="match status" value="1"/>
</dbReference>
<protein>
    <submittedName>
        <fullName evidence="7">Methyltransferase domain-containing protein</fullName>
    </submittedName>
</protein>
<comment type="similarity">
    <text evidence="1">Belongs to the eukaryotic/archaeal PrmC-related family.</text>
</comment>
<evidence type="ECO:0000259" key="5">
    <source>
        <dbReference type="Pfam" id="PF05175"/>
    </source>
</evidence>
<dbReference type="InterPro" id="IPR052190">
    <property type="entry name" value="Euk-Arch_PrmC-MTase"/>
</dbReference>
<dbReference type="GO" id="GO:0003676">
    <property type="term" value="F:nucleic acid binding"/>
    <property type="evidence" value="ECO:0007669"/>
    <property type="project" value="InterPro"/>
</dbReference>
<dbReference type="InterPro" id="IPR007848">
    <property type="entry name" value="Small_mtfrase_dom"/>
</dbReference>
<evidence type="ECO:0000313" key="8">
    <source>
        <dbReference type="Proteomes" id="UP000280444"/>
    </source>
</evidence>
<keyword evidence="8" id="KW-1185">Reference proteome</keyword>
<dbReference type="GO" id="GO:0035657">
    <property type="term" value="C:eRF1 methyltransferase complex"/>
    <property type="evidence" value="ECO:0007669"/>
    <property type="project" value="TreeGrafter"/>
</dbReference>
<evidence type="ECO:0000256" key="4">
    <source>
        <dbReference type="ARBA" id="ARBA00022691"/>
    </source>
</evidence>
<evidence type="ECO:0000256" key="2">
    <source>
        <dbReference type="ARBA" id="ARBA00022603"/>
    </source>
</evidence>
<dbReference type="CDD" id="cd02440">
    <property type="entry name" value="AdoMet_MTases"/>
    <property type="match status" value="1"/>
</dbReference>
<sequence>MGSPSPVPSLNTALIARLRADLAAATWTVEHMDTLLSEAARAALMRDQRVPALVELRSPEVPAEEANAALLTRLFILGSVETGEAIAAALPTLGVEGALELGILLPVDSAAGNGGLVDADSGDLAYRAAFDLRPHSATLPAAEAFAPDGNPDDRQEHHWWVLSDLGEVTTGQPLHPDHVLGIGGATMSLLALTMRAPVSRALDIGTGCGIQALYLATHAQQVVATDLSARACAITSFNAALNDVRIDVRQGSLFEPVAGECFDLIVSNPPFVITPDSLRQGGLLEYRDGGMERDSLIGAIIHQAPEHLNAGGALQMLGNWEIPADHDPETEWQARMEGWLEGLNVDTWVLQRDILDPTQYVEMWIRDSGGTLVPRDEVEATYEAWISDFAQAGVGAIGMGSLAMRARSEENASDAAASASSGRVYSYVPDGHAPTGRDVALALEHLTLPEDVWESTLRCAPDVTEERHFTPGIPDPKALILHQGGGMGRSIRVGSATSAFVGACDGELQAGQIVTALSVLMDVDAQAVREEIASILPELLRAGMLTRS</sequence>
<dbReference type="SUPFAM" id="SSF53335">
    <property type="entry name" value="S-adenosyl-L-methionine-dependent methyltransferases"/>
    <property type="match status" value="1"/>
</dbReference>
<keyword evidence="4" id="KW-0949">S-adenosyl-L-methionine</keyword>
<dbReference type="Proteomes" id="UP000280444">
    <property type="component" value="Unassembled WGS sequence"/>
</dbReference>
<dbReference type="PANTHER" id="PTHR45875">
    <property type="entry name" value="METHYLTRANSFERASE N6AMT1"/>
    <property type="match status" value="1"/>
</dbReference>
<dbReference type="GO" id="GO:0008170">
    <property type="term" value="F:N-methyltransferase activity"/>
    <property type="evidence" value="ECO:0007669"/>
    <property type="project" value="UniProtKB-ARBA"/>
</dbReference>
<dbReference type="InterPro" id="IPR055487">
    <property type="entry name" value="DUF7059"/>
</dbReference>
<evidence type="ECO:0000313" key="7">
    <source>
        <dbReference type="EMBL" id="RRC96040.1"/>
    </source>
</evidence>
<evidence type="ECO:0000256" key="3">
    <source>
        <dbReference type="ARBA" id="ARBA00022679"/>
    </source>
</evidence>
<dbReference type="Pfam" id="PF23186">
    <property type="entry name" value="DUF7059"/>
    <property type="match status" value="1"/>
</dbReference>
<dbReference type="OrthoDB" id="129465at2"/>
<dbReference type="PANTHER" id="PTHR45875:SF1">
    <property type="entry name" value="METHYLTRANSFERASE N6AMT1"/>
    <property type="match status" value="1"/>
</dbReference>
<dbReference type="GO" id="GO:0008276">
    <property type="term" value="F:protein methyltransferase activity"/>
    <property type="evidence" value="ECO:0007669"/>
    <property type="project" value="TreeGrafter"/>
</dbReference>
<evidence type="ECO:0000256" key="1">
    <source>
        <dbReference type="ARBA" id="ARBA00006149"/>
    </source>
</evidence>
<dbReference type="Pfam" id="PF05175">
    <property type="entry name" value="MTS"/>
    <property type="match status" value="1"/>
</dbReference>
<dbReference type="AlphaFoldDB" id="A0A3P1SGI2"/>
<feature type="domain" description="Methyltransferase small" evidence="5">
    <location>
        <begin position="189"/>
        <end position="324"/>
    </location>
</feature>
<keyword evidence="2 7" id="KW-0489">Methyltransferase</keyword>
<dbReference type="PROSITE" id="PS00092">
    <property type="entry name" value="N6_MTASE"/>
    <property type="match status" value="1"/>
</dbReference>
<reference evidence="7 8" key="1">
    <citation type="submission" date="2018-11" db="EMBL/GenBank/DDBJ databases">
        <title>Genomes From Bacteria Associated with the Canine Oral Cavity: a Test Case for Automated Genome-Based Taxonomic Assignment.</title>
        <authorList>
            <person name="Coil D.A."/>
            <person name="Jospin G."/>
            <person name="Darling A.E."/>
            <person name="Wallis C."/>
            <person name="Davis I.J."/>
            <person name="Harris S."/>
            <person name="Eisen J.A."/>
            <person name="Holcombe L.J."/>
            <person name="O'Flynn C."/>
        </authorList>
    </citation>
    <scope>NUCLEOTIDE SEQUENCE [LARGE SCALE GENOMIC DNA]</scope>
    <source>
        <strain evidence="7 8">OH770</strain>
    </source>
</reference>
<dbReference type="GO" id="GO:0032259">
    <property type="term" value="P:methylation"/>
    <property type="evidence" value="ECO:0007669"/>
    <property type="project" value="UniProtKB-KW"/>
</dbReference>
<name>A0A3P1SGI2_9ACTO</name>
<dbReference type="InterPro" id="IPR002052">
    <property type="entry name" value="DNA_methylase_N6_adenine_CS"/>
</dbReference>
<dbReference type="GO" id="GO:0008757">
    <property type="term" value="F:S-adenosylmethionine-dependent methyltransferase activity"/>
    <property type="evidence" value="ECO:0007669"/>
    <property type="project" value="TreeGrafter"/>
</dbReference>
<comment type="caution">
    <text evidence="7">The sequence shown here is derived from an EMBL/GenBank/DDBJ whole genome shotgun (WGS) entry which is preliminary data.</text>
</comment>
<organism evidence="7 8">
    <name type="scientific">Schaalia canis</name>
    <dbReference type="NCBI Taxonomy" id="100469"/>
    <lineage>
        <taxon>Bacteria</taxon>
        <taxon>Bacillati</taxon>
        <taxon>Actinomycetota</taxon>
        <taxon>Actinomycetes</taxon>
        <taxon>Actinomycetales</taxon>
        <taxon>Actinomycetaceae</taxon>
        <taxon>Schaalia</taxon>
    </lineage>
</organism>
<dbReference type="InterPro" id="IPR029063">
    <property type="entry name" value="SAM-dependent_MTases_sf"/>
</dbReference>